<organism evidence="1 2">
    <name type="scientific">Alkalimonas amylolytica</name>
    <dbReference type="NCBI Taxonomy" id="152573"/>
    <lineage>
        <taxon>Bacteria</taxon>
        <taxon>Pseudomonadati</taxon>
        <taxon>Pseudomonadota</taxon>
        <taxon>Gammaproteobacteria</taxon>
        <taxon>Alkalimonas</taxon>
    </lineage>
</organism>
<dbReference type="Proteomes" id="UP000198773">
    <property type="component" value="Unassembled WGS sequence"/>
</dbReference>
<dbReference type="OrthoDB" id="9154408at2"/>
<dbReference type="RefSeq" id="WP_091338578.1">
    <property type="nucleotide sequence ID" value="NZ_FNRM01000001.1"/>
</dbReference>
<reference evidence="1 2" key="1">
    <citation type="submission" date="2016-10" db="EMBL/GenBank/DDBJ databases">
        <authorList>
            <person name="de Groot N.N."/>
        </authorList>
    </citation>
    <scope>NUCLEOTIDE SEQUENCE [LARGE SCALE GENOMIC DNA]</scope>
    <source>
        <strain evidence="1 2">CGMCC 1.3430</strain>
    </source>
</reference>
<dbReference type="EMBL" id="FNRM01000001">
    <property type="protein sequence ID" value="SEA02256.1"/>
    <property type="molecule type" value="Genomic_DNA"/>
</dbReference>
<gene>
    <name evidence="1" type="ORF">SAMN04488051_101371</name>
</gene>
<dbReference type="AlphaFoldDB" id="A0A1H3XSB5"/>
<keyword evidence="2" id="KW-1185">Reference proteome</keyword>
<evidence type="ECO:0000313" key="2">
    <source>
        <dbReference type="Proteomes" id="UP000198773"/>
    </source>
</evidence>
<proteinExistence type="predicted"/>
<evidence type="ECO:0008006" key="3">
    <source>
        <dbReference type="Google" id="ProtNLM"/>
    </source>
</evidence>
<protein>
    <recommendedName>
        <fullName evidence="3">Response regulatory domain-containing protein</fullName>
    </recommendedName>
</protein>
<evidence type="ECO:0000313" key="1">
    <source>
        <dbReference type="EMBL" id="SEA02256.1"/>
    </source>
</evidence>
<accession>A0A1H3XSB5</accession>
<name>A0A1H3XSB5_ALKAM</name>
<dbReference type="STRING" id="152573.SAMN04488051_101371"/>
<sequence>MPHILLARPHPFIVSEMAPFLQQQGFSFNRLSQLDALNDELANANAAVISLALSSPLPQSAEEILLAIRQLKPSLPVVFASLLPLERVQKTILHLMQQHHAAAAIAAAGQVIGSAQPGQAGTALYFCKDDLADAVKRESFAKLLKIHAKR</sequence>